<gene>
    <name evidence="1" type="ORF">DEBURN_LOCUS9806</name>
</gene>
<proteinExistence type="predicted"/>
<keyword evidence="2" id="KW-1185">Reference proteome</keyword>
<accession>A0A9N9CMH0</accession>
<protein>
    <submittedName>
        <fullName evidence="1">8333_t:CDS:1</fullName>
    </submittedName>
</protein>
<dbReference type="EMBL" id="CAJVPK010002151">
    <property type="protein sequence ID" value="CAG8607243.1"/>
    <property type="molecule type" value="Genomic_DNA"/>
</dbReference>
<sequence length="257" mass="30116">MSKTINRFWCKVTIPIIWELVLDQEFNWDNLRNKAFCIRTCVSCMDTQARTLLTRNGFDLSSSPSQATFDYPSFTHKFIINNFINFISIYSQQIIVENFCHYSDLMGSILELPGAPKVFKNLKNFTSMIGNDYQIFPLYESLKLICDNILDMDLFLYSYSQLQLFSKLISVQKRLENLLIDAFDYPYNRDSCDSIFWAIISQKETLKRLCLKKVYFYDFEEKSSSSIGQFTSLQELYIEDCDGLYNYLSSSSSFTQL</sequence>
<feature type="non-terminal residue" evidence="1">
    <location>
        <position position="1"/>
    </location>
</feature>
<name>A0A9N9CMH0_9GLOM</name>
<dbReference type="AlphaFoldDB" id="A0A9N9CMH0"/>
<dbReference type="Proteomes" id="UP000789706">
    <property type="component" value="Unassembled WGS sequence"/>
</dbReference>
<reference evidence="1" key="1">
    <citation type="submission" date="2021-06" db="EMBL/GenBank/DDBJ databases">
        <authorList>
            <person name="Kallberg Y."/>
            <person name="Tangrot J."/>
            <person name="Rosling A."/>
        </authorList>
    </citation>
    <scope>NUCLEOTIDE SEQUENCE</scope>
    <source>
        <strain evidence="1">AZ414A</strain>
    </source>
</reference>
<comment type="caution">
    <text evidence="1">The sequence shown here is derived from an EMBL/GenBank/DDBJ whole genome shotgun (WGS) entry which is preliminary data.</text>
</comment>
<evidence type="ECO:0000313" key="2">
    <source>
        <dbReference type="Proteomes" id="UP000789706"/>
    </source>
</evidence>
<feature type="non-terminal residue" evidence="1">
    <location>
        <position position="257"/>
    </location>
</feature>
<evidence type="ECO:0000313" key="1">
    <source>
        <dbReference type="EMBL" id="CAG8607243.1"/>
    </source>
</evidence>
<organism evidence="1 2">
    <name type="scientific">Diversispora eburnea</name>
    <dbReference type="NCBI Taxonomy" id="1213867"/>
    <lineage>
        <taxon>Eukaryota</taxon>
        <taxon>Fungi</taxon>
        <taxon>Fungi incertae sedis</taxon>
        <taxon>Mucoromycota</taxon>
        <taxon>Glomeromycotina</taxon>
        <taxon>Glomeromycetes</taxon>
        <taxon>Diversisporales</taxon>
        <taxon>Diversisporaceae</taxon>
        <taxon>Diversispora</taxon>
    </lineage>
</organism>